<reference evidence="1 2" key="1">
    <citation type="submission" date="2019-05" db="EMBL/GenBank/DDBJ databases">
        <title>Streptomyces sp. NEAU-C151, a novel actinomycete isolated from soil.</title>
        <authorList>
            <person name="Han L."/>
            <person name="Jiang H."/>
        </authorList>
    </citation>
    <scope>NUCLEOTIDE SEQUENCE [LARGE SCALE GENOMIC DNA]</scope>
    <source>
        <strain evidence="1 2">NEAU-C151</strain>
    </source>
</reference>
<dbReference type="SUPFAM" id="SSF109604">
    <property type="entry name" value="HD-domain/PDEase-like"/>
    <property type="match status" value="1"/>
</dbReference>
<evidence type="ECO:0008006" key="3">
    <source>
        <dbReference type="Google" id="ProtNLM"/>
    </source>
</evidence>
<dbReference type="Proteomes" id="UP000305906">
    <property type="component" value="Unassembled WGS sequence"/>
</dbReference>
<proteinExistence type="predicted"/>
<organism evidence="1 2">
    <name type="scientific">Streptomyces montanus</name>
    <dbReference type="NCBI Taxonomy" id="2580423"/>
    <lineage>
        <taxon>Bacteria</taxon>
        <taxon>Bacillati</taxon>
        <taxon>Actinomycetota</taxon>
        <taxon>Actinomycetes</taxon>
        <taxon>Kitasatosporales</taxon>
        <taxon>Streptomycetaceae</taxon>
        <taxon>Streptomyces</taxon>
    </lineage>
</organism>
<comment type="caution">
    <text evidence="1">The sequence shown here is derived from an EMBL/GenBank/DDBJ whole genome shotgun (WGS) entry which is preliminary data.</text>
</comment>
<dbReference type="Gene3D" id="1.10.3210.10">
    <property type="entry name" value="Hypothetical protein af1432"/>
    <property type="match status" value="1"/>
</dbReference>
<evidence type="ECO:0000313" key="2">
    <source>
        <dbReference type="Proteomes" id="UP000305906"/>
    </source>
</evidence>
<gene>
    <name evidence="1" type="ORF">FE633_11085</name>
</gene>
<name>A0A5R9FQJ2_9ACTN</name>
<sequence>MDAPTLDWIAANAPPAVPGGPALAADEILLLVPDETWFAEPRLADSLHGVRHGARTCVLAFLLAREYRLDRQHTAALCTAAAVHDCQRHDDRADPDHGQRGAAWFAEHAEAVLAAFDQDVSPELRAAAATAIAVHNLPYDAFSPEHTAGYERTPHLVDLLKAADCLDRYRLPLERWWPAPVRLRVELPSWLGPFAHSLVVHSERARLDGAGHRDALSQALATLIEEETRP</sequence>
<dbReference type="EMBL" id="VBZC01000010">
    <property type="protein sequence ID" value="TLS46192.1"/>
    <property type="molecule type" value="Genomic_DNA"/>
</dbReference>
<protein>
    <recommendedName>
        <fullName evidence="3">HD domain-containing protein</fullName>
    </recommendedName>
</protein>
<keyword evidence="2" id="KW-1185">Reference proteome</keyword>
<accession>A0A5R9FQJ2</accession>
<evidence type="ECO:0000313" key="1">
    <source>
        <dbReference type="EMBL" id="TLS46192.1"/>
    </source>
</evidence>
<dbReference type="AlphaFoldDB" id="A0A5R9FQJ2"/>